<protein>
    <recommendedName>
        <fullName evidence="3">XRE family transcriptional regulator</fullName>
    </recommendedName>
</protein>
<evidence type="ECO:0000313" key="2">
    <source>
        <dbReference type="Proteomes" id="UP001519504"/>
    </source>
</evidence>
<evidence type="ECO:0008006" key="3">
    <source>
        <dbReference type="Google" id="ProtNLM"/>
    </source>
</evidence>
<proteinExistence type="predicted"/>
<gene>
    <name evidence="1" type="ORF">G6R29_03180</name>
</gene>
<reference evidence="1 2" key="1">
    <citation type="submission" date="2020-02" db="EMBL/GenBank/DDBJ databases">
        <title>Fructobacillus sp. isolated from paper mulberry of Taiwan.</title>
        <authorList>
            <person name="Lin S.-T."/>
        </authorList>
    </citation>
    <scope>NUCLEOTIDE SEQUENCE [LARGE SCALE GENOMIC DNA]</scope>
    <source>
        <strain evidence="1 2">M2-14</strain>
    </source>
</reference>
<dbReference type="SUPFAM" id="SSF47413">
    <property type="entry name" value="lambda repressor-like DNA-binding domains"/>
    <property type="match status" value="1"/>
</dbReference>
<organism evidence="1 2">
    <name type="scientific">Fructobacillus broussonetiae</name>
    <dbReference type="NCBI Taxonomy" id="2713173"/>
    <lineage>
        <taxon>Bacteria</taxon>
        <taxon>Bacillati</taxon>
        <taxon>Bacillota</taxon>
        <taxon>Bacilli</taxon>
        <taxon>Lactobacillales</taxon>
        <taxon>Lactobacillaceae</taxon>
        <taxon>Fructobacillus</taxon>
    </lineage>
</organism>
<dbReference type="EMBL" id="JAAMFK010000003">
    <property type="protein sequence ID" value="MBS9338636.1"/>
    <property type="molecule type" value="Genomic_DNA"/>
</dbReference>
<dbReference type="Gene3D" id="1.10.260.40">
    <property type="entry name" value="lambda repressor-like DNA-binding domains"/>
    <property type="match status" value="1"/>
</dbReference>
<dbReference type="RefSeq" id="WP_213808918.1">
    <property type="nucleotide sequence ID" value="NZ_JAAMFK010000003.1"/>
</dbReference>
<sequence>MLNTDLEIKLDPKQLSSGADLIKELIDDFSVSKVDMAIALSVPIAELDKLLNKQVFMSQELAYSFERITGISTKLLLNLDGGYISAHYNEECLDLYYLKPYN</sequence>
<keyword evidence="2" id="KW-1185">Reference proteome</keyword>
<name>A0ABS5QZT8_9LACO</name>
<evidence type="ECO:0000313" key="1">
    <source>
        <dbReference type="EMBL" id="MBS9338636.1"/>
    </source>
</evidence>
<accession>A0ABS5QZT8</accession>
<dbReference type="Proteomes" id="UP001519504">
    <property type="component" value="Unassembled WGS sequence"/>
</dbReference>
<dbReference type="InterPro" id="IPR010982">
    <property type="entry name" value="Lambda_DNA-bd_dom_sf"/>
</dbReference>
<comment type="caution">
    <text evidence="1">The sequence shown here is derived from an EMBL/GenBank/DDBJ whole genome shotgun (WGS) entry which is preliminary data.</text>
</comment>